<organism evidence="2 3">
    <name type="scientific">Mycena alexandri</name>
    <dbReference type="NCBI Taxonomy" id="1745969"/>
    <lineage>
        <taxon>Eukaryota</taxon>
        <taxon>Fungi</taxon>
        <taxon>Dikarya</taxon>
        <taxon>Basidiomycota</taxon>
        <taxon>Agaricomycotina</taxon>
        <taxon>Agaricomycetes</taxon>
        <taxon>Agaricomycetidae</taxon>
        <taxon>Agaricales</taxon>
        <taxon>Marasmiineae</taxon>
        <taxon>Mycenaceae</taxon>
        <taxon>Mycena</taxon>
    </lineage>
</organism>
<sequence>MNVAISEPQKRRFPRLLIFNPSSVHASVGETRTTGATENGKGAGETPGEDGNNWSLRGCGLRIADLSSKRAKTTLYRISRDFLAVRSPLFYDMLSLPTPKDADMMDGCPFVPLSDAAKDVTVFLKALLYCHRVPVSSTCCQHGCSTELTPIAVMYRAQHPIEYLPASFGLVLTGKEKKKRWRFSTQFGCGESNPNARIMGRSDAPSSWRTIYE</sequence>
<evidence type="ECO:0000313" key="2">
    <source>
        <dbReference type="EMBL" id="KAJ7018706.1"/>
    </source>
</evidence>
<dbReference type="AlphaFoldDB" id="A0AAD6RZZ2"/>
<evidence type="ECO:0008006" key="4">
    <source>
        <dbReference type="Google" id="ProtNLM"/>
    </source>
</evidence>
<dbReference type="EMBL" id="JARJCM010000326">
    <property type="protein sequence ID" value="KAJ7018706.1"/>
    <property type="molecule type" value="Genomic_DNA"/>
</dbReference>
<protein>
    <recommendedName>
        <fullName evidence="4">BTB domain-containing protein</fullName>
    </recommendedName>
</protein>
<evidence type="ECO:0000256" key="1">
    <source>
        <dbReference type="SAM" id="MobiDB-lite"/>
    </source>
</evidence>
<name>A0AAD6RZZ2_9AGAR</name>
<feature type="compositionally biased region" description="Polar residues" evidence="1">
    <location>
        <begin position="28"/>
        <end position="37"/>
    </location>
</feature>
<keyword evidence="3" id="KW-1185">Reference proteome</keyword>
<comment type="caution">
    <text evidence="2">The sequence shown here is derived from an EMBL/GenBank/DDBJ whole genome shotgun (WGS) entry which is preliminary data.</text>
</comment>
<feature type="region of interest" description="Disordered" evidence="1">
    <location>
        <begin position="28"/>
        <end position="52"/>
    </location>
</feature>
<gene>
    <name evidence="2" type="ORF">C8F04DRAFT_1198608</name>
</gene>
<dbReference type="Proteomes" id="UP001218188">
    <property type="component" value="Unassembled WGS sequence"/>
</dbReference>
<proteinExistence type="predicted"/>
<reference evidence="2" key="1">
    <citation type="submission" date="2023-03" db="EMBL/GenBank/DDBJ databases">
        <title>Massive genome expansion in bonnet fungi (Mycena s.s.) driven by repeated elements and novel gene families across ecological guilds.</title>
        <authorList>
            <consortium name="Lawrence Berkeley National Laboratory"/>
            <person name="Harder C.B."/>
            <person name="Miyauchi S."/>
            <person name="Viragh M."/>
            <person name="Kuo A."/>
            <person name="Thoen E."/>
            <person name="Andreopoulos B."/>
            <person name="Lu D."/>
            <person name="Skrede I."/>
            <person name="Drula E."/>
            <person name="Henrissat B."/>
            <person name="Morin E."/>
            <person name="Kohler A."/>
            <person name="Barry K."/>
            <person name="LaButti K."/>
            <person name="Morin E."/>
            <person name="Salamov A."/>
            <person name="Lipzen A."/>
            <person name="Mereny Z."/>
            <person name="Hegedus B."/>
            <person name="Baldrian P."/>
            <person name="Stursova M."/>
            <person name="Weitz H."/>
            <person name="Taylor A."/>
            <person name="Grigoriev I.V."/>
            <person name="Nagy L.G."/>
            <person name="Martin F."/>
            <person name="Kauserud H."/>
        </authorList>
    </citation>
    <scope>NUCLEOTIDE SEQUENCE</scope>
    <source>
        <strain evidence="2">CBHHK200</strain>
    </source>
</reference>
<accession>A0AAD6RZZ2</accession>
<evidence type="ECO:0000313" key="3">
    <source>
        <dbReference type="Proteomes" id="UP001218188"/>
    </source>
</evidence>